<keyword evidence="8" id="KW-0282">Flagellum</keyword>
<evidence type="ECO:0000256" key="1">
    <source>
        <dbReference type="ARBA" id="ARBA00004117"/>
    </source>
</evidence>
<feature type="domain" description="Flagellar basal-body/hook protein C-terminal" evidence="6">
    <location>
        <begin position="377"/>
        <end position="421"/>
    </location>
</feature>
<dbReference type="GO" id="GO:0009424">
    <property type="term" value="C:bacterial-type flagellum hook"/>
    <property type="evidence" value="ECO:0007669"/>
    <property type="project" value="TreeGrafter"/>
</dbReference>
<evidence type="ECO:0000259" key="6">
    <source>
        <dbReference type="Pfam" id="PF06429"/>
    </source>
</evidence>
<evidence type="ECO:0000256" key="3">
    <source>
        <dbReference type="ARBA" id="ARBA00023143"/>
    </source>
</evidence>
<dbReference type="Pfam" id="PF22692">
    <property type="entry name" value="LlgE_F_G_D1"/>
    <property type="match status" value="1"/>
</dbReference>
<keyword evidence="8" id="KW-0969">Cilium</keyword>
<dbReference type="Pfam" id="PF00460">
    <property type="entry name" value="Flg_bb_rod"/>
    <property type="match status" value="1"/>
</dbReference>
<keyword evidence="3 4" id="KW-0975">Bacterial flagellum</keyword>
<comment type="similarity">
    <text evidence="2 4">Belongs to the flagella basal body rod proteins family.</text>
</comment>
<organism evidence="8 9">
    <name type="scientific">Sulfobacillus acidophilus</name>
    <dbReference type="NCBI Taxonomy" id="53633"/>
    <lineage>
        <taxon>Bacteria</taxon>
        <taxon>Bacillati</taxon>
        <taxon>Bacillota</taxon>
        <taxon>Clostridia</taxon>
        <taxon>Eubacteriales</taxon>
        <taxon>Clostridiales Family XVII. Incertae Sedis</taxon>
        <taxon>Sulfobacillus</taxon>
    </lineage>
</organism>
<feature type="domain" description="Flagellar basal body rod protein N-terminal" evidence="5">
    <location>
        <begin position="5"/>
        <end position="35"/>
    </location>
</feature>
<dbReference type="PROSITE" id="PS00588">
    <property type="entry name" value="FLAGELLA_BB_ROD"/>
    <property type="match status" value="1"/>
</dbReference>
<proteinExistence type="inferred from homology"/>
<evidence type="ECO:0000256" key="4">
    <source>
        <dbReference type="RuleBase" id="RU362116"/>
    </source>
</evidence>
<dbReference type="GO" id="GO:0005829">
    <property type="term" value="C:cytosol"/>
    <property type="evidence" value="ECO:0007669"/>
    <property type="project" value="TreeGrafter"/>
</dbReference>
<dbReference type="GO" id="GO:0009425">
    <property type="term" value="C:bacterial-type flagellum basal body"/>
    <property type="evidence" value="ECO:0007669"/>
    <property type="project" value="UniProtKB-SubCell"/>
</dbReference>
<dbReference type="InterPro" id="IPR020013">
    <property type="entry name" value="Flagellar_FlgE/F/G"/>
</dbReference>
<dbReference type="PANTHER" id="PTHR30435:SF1">
    <property type="entry name" value="FLAGELLAR HOOK PROTEIN FLGE"/>
    <property type="match status" value="1"/>
</dbReference>
<evidence type="ECO:0000313" key="8">
    <source>
        <dbReference type="EMBL" id="PSR23348.1"/>
    </source>
</evidence>
<evidence type="ECO:0000256" key="2">
    <source>
        <dbReference type="ARBA" id="ARBA00009677"/>
    </source>
</evidence>
<dbReference type="InterPro" id="IPR010930">
    <property type="entry name" value="Flg_bb/hook_C_dom"/>
</dbReference>
<comment type="caution">
    <text evidence="8">The sequence shown here is derived from an EMBL/GenBank/DDBJ whole genome shotgun (WGS) entry which is preliminary data.</text>
</comment>
<dbReference type="NCBIfam" id="TIGR03506">
    <property type="entry name" value="FlgEFG_subfam"/>
    <property type="match status" value="1"/>
</dbReference>
<dbReference type="AlphaFoldDB" id="A0A2T2WM88"/>
<evidence type="ECO:0000259" key="7">
    <source>
        <dbReference type="Pfam" id="PF22692"/>
    </source>
</evidence>
<dbReference type="InterPro" id="IPR053967">
    <property type="entry name" value="LlgE_F_G-like_D1"/>
</dbReference>
<dbReference type="GO" id="GO:0071978">
    <property type="term" value="P:bacterial-type flagellum-dependent swarming motility"/>
    <property type="evidence" value="ECO:0007669"/>
    <property type="project" value="TreeGrafter"/>
</dbReference>
<accession>A0A2T2WM88</accession>
<protein>
    <recommendedName>
        <fullName evidence="4">Flagellar hook protein FlgE</fullName>
    </recommendedName>
</protein>
<dbReference type="Pfam" id="PF06429">
    <property type="entry name" value="Flg_bbr_C"/>
    <property type="match status" value="1"/>
</dbReference>
<dbReference type="InterPro" id="IPR001444">
    <property type="entry name" value="Flag_bb_rod_N"/>
</dbReference>
<dbReference type="Proteomes" id="UP000241848">
    <property type="component" value="Unassembled WGS sequence"/>
</dbReference>
<comment type="function">
    <text evidence="4">A flexible structure which links the flagellar filament to the drive apparatus in the basal body.</text>
</comment>
<dbReference type="PANTHER" id="PTHR30435">
    <property type="entry name" value="FLAGELLAR PROTEIN"/>
    <property type="match status" value="1"/>
</dbReference>
<sequence>MSDPMYAAISGLNANQDMLSMVGENIANVDTVGYKSSSMTFEQALQQTLSGASAPTATLGGINPVQEAAGGAVNVAGVQVNTNEGTLESTGINTNLAIQGNGYFIVRTPQGGLAYTRAGDFSLDANGNLVDPNGDLVLGWSSSTIAANGQTATNLVPMSVPPNATEPASASTGITFAGNIDSQDTSASIPVTLYDSQGNEIPVDITFKNPTPTTSGTGTSATSGMEWTVGYSYTPSGATTPTTGTLGTVNFASTPPTFTSSGSLTITPTDGSSPMTITLNSGDFAGLSDYAMTTQMTATANGNPAGTLENFTIGSDGTITGSFSNGGTEVLGQVALANFANPGGLLNIGNNLWQQSPNSGSPLVGTASSGQLGSLAAGELEGSNVNLANEFVNMIEAQEGYQANSKVISVAQTLDTTLVNMVAP</sequence>
<dbReference type="EMBL" id="PXYV01000006">
    <property type="protein sequence ID" value="PSR23348.1"/>
    <property type="molecule type" value="Genomic_DNA"/>
</dbReference>
<dbReference type="InterPro" id="IPR037925">
    <property type="entry name" value="FlgE/F/G-like"/>
</dbReference>
<dbReference type="SUPFAM" id="SSF117143">
    <property type="entry name" value="Flagellar hook protein flgE"/>
    <property type="match status" value="1"/>
</dbReference>
<keyword evidence="8" id="KW-0966">Cell projection</keyword>
<feature type="domain" description="Flagellar hook protein FlgE/F/G-like D1" evidence="7">
    <location>
        <begin position="97"/>
        <end position="166"/>
    </location>
</feature>
<name>A0A2T2WM88_9FIRM</name>
<comment type="subcellular location">
    <subcellularLocation>
        <location evidence="1 4">Bacterial flagellum basal body</location>
    </subcellularLocation>
</comment>
<evidence type="ECO:0000259" key="5">
    <source>
        <dbReference type="Pfam" id="PF00460"/>
    </source>
</evidence>
<dbReference type="InterPro" id="IPR019776">
    <property type="entry name" value="Flagellar_basal_body_rod_CS"/>
</dbReference>
<gene>
    <name evidence="8" type="ORF">C7B45_03270</name>
</gene>
<evidence type="ECO:0000313" key="9">
    <source>
        <dbReference type="Proteomes" id="UP000241848"/>
    </source>
</evidence>
<reference evidence="8 9" key="1">
    <citation type="journal article" date="2014" name="BMC Genomics">
        <title>Comparison of environmental and isolate Sulfobacillus genomes reveals diverse carbon, sulfur, nitrogen, and hydrogen metabolisms.</title>
        <authorList>
            <person name="Justice N.B."/>
            <person name="Norman A."/>
            <person name="Brown C.T."/>
            <person name="Singh A."/>
            <person name="Thomas B.C."/>
            <person name="Banfield J.F."/>
        </authorList>
    </citation>
    <scope>NUCLEOTIDE SEQUENCE [LARGE SCALE GENOMIC DNA]</scope>
    <source>
        <strain evidence="8">AMDSBA3</strain>
    </source>
</reference>